<accession>A0A1S1LIC4</accession>
<reference evidence="1 2" key="1">
    <citation type="submission" date="2016-10" db="EMBL/GenBank/DDBJ databases">
        <title>Evaluation of Human, Veterinary and Environmental Mycobacterium chelonae Isolates by Core Genome Phylogenomic Analysis, Targeted Gene Comparison, and Anti-microbial Susceptibility Patterns: A Tale of Mistaken Identities.</title>
        <authorList>
            <person name="Fogelson S.B."/>
            <person name="Camus A.C."/>
            <person name="Lorenz W."/>
            <person name="Vasireddy R."/>
            <person name="Vasireddy S."/>
            <person name="Smith T."/>
            <person name="Brown-Elliott B.A."/>
            <person name="Wallace R.J.Jr."/>
            <person name="Hasan N.A."/>
            <person name="Reischl U."/>
            <person name="Sanchez S."/>
        </authorList>
    </citation>
    <scope>NUCLEOTIDE SEQUENCE [LARGE SCALE GENOMIC DNA]</scope>
    <source>
        <strain evidence="1 2">15515</strain>
    </source>
</reference>
<dbReference type="RefSeq" id="WP_070947774.1">
    <property type="nucleotide sequence ID" value="NZ_MLIQ01000042.1"/>
</dbReference>
<dbReference type="Pfam" id="PF10049">
    <property type="entry name" value="DUF2283"/>
    <property type="match status" value="1"/>
</dbReference>
<dbReference type="InterPro" id="IPR019270">
    <property type="entry name" value="DUF2283"/>
</dbReference>
<dbReference type="AlphaFoldDB" id="A0A1S1LIC4"/>
<name>A0A1S1LIC4_MYCCH</name>
<gene>
    <name evidence="1" type="ORF">BKG82_26220</name>
</gene>
<protein>
    <submittedName>
        <fullName evidence="1">Uncharacterized protein</fullName>
    </submittedName>
</protein>
<evidence type="ECO:0000313" key="1">
    <source>
        <dbReference type="EMBL" id="OHU47156.1"/>
    </source>
</evidence>
<dbReference type="PROSITE" id="PS00018">
    <property type="entry name" value="EF_HAND_1"/>
    <property type="match status" value="1"/>
</dbReference>
<organism evidence="1 2">
    <name type="scientific">Mycobacteroides chelonae</name>
    <name type="common">Mycobacterium chelonae</name>
    <dbReference type="NCBI Taxonomy" id="1774"/>
    <lineage>
        <taxon>Bacteria</taxon>
        <taxon>Bacillati</taxon>
        <taxon>Actinomycetota</taxon>
        <taxon>Actinomycetes</taxon>
        <taxon>Mycobacteriales</taxon>
        <taxon>Mycobacteriaceae</taxon>
        <taxon>Mycobacteroides</taxon>
    </lineage>
</organism>
<evidence type="ECO:0000313" key="2">
    <source>
        <dbReference type="Proteomes" id="UP000180043"/>
    </source>
</evidence>
<sequence>MMLLDKPLVTVDREAGTAYVTLTDTMIVKTVPFAEDVVVDVDKDNAIESVELLSLDTPVDLDEMARQFVLPADVRSALEGALADIRGPAAR</sequence>
<proteinExistence type="predicted"/>
<dbReference type="Proteomes" id="UP000180043">
    <property type="component" value="Unassembled WGS sequence"/>
</dbReference>
<dbReference type="InterPro" id="IPR018247">
    <property type="entry name" value="EF_Hand_1_Ca_BS"/>
</dbReference>
<dbReference type="EMBL" id="MLIQ01000042">
    <property type="protein sequence ID" value="OHU47156.1"/>
    <property type="molecule type" value="Genomic_DNA"/>
</dbReference>
<comment type="caution">
    <text evidence="1">The sequence shown here is derived from an EMBL/GenBank/DDBJ whole genome shotgun (WGS) entry which is preliminary data.</text>
</comment>